<dbReference type="Pfam" id="PF03466">
    <property type="entry name" value="LysR_substrate"/>
    <property type="match status" value="1"/>
</dbReference>
<dbReference type="Pfam" id="PF00126">
    <property type="entry name" value="HTH_1"/>
    <property type="match status" value="1"/>
</dbReference>
<evidence type="ECO:0000256" key="3">
    <source>
        <dbReference type="ARBA" id="ARBA00023125"/>
    </source>
</evidence>
<organism evidence="6 7">
    <name type="scientific">Streptantibioticus cattleyicolor (strain ATCC 35852 / DSM 46488 / JCM 4925 / NBRC 14057 / NRRL 8057)</name>
    <name type="common">Streptomyces cattleya</name>
    <dbReference type="NCBI Taxonomy" id="1003195"/>
    <lineage>
        <taxon>Bacteria</taxon>
        <taxon>Bacillati</taxon>
        <taxon>Actinomycetota</taxon>
        <taxon>Actinomycetes</taxon>
        <taxon>Kitasatosporales</taxon>
        <taxon>Streptomycetaceae</taxon>
        <taxon>Streptantibioticus</taxon>
    </lineage>
</organism>
<dbReference type="HOGENOM" id="CLU_039613_6_1_11"/>
<dbReference type="PATRIC" id="fig|1003195.29.peg.6147"/>
<protein>
    <submittedName>
        <fullName evidence="6">Transcriptional regulator, LysR family</fullName>
    </submittedName>
</protein>
<evidence type="ECO:0000256" key="1">
    <source>
        <dbReference type="ARBA" id="ARBA00009437"/>
    </source>
</evidence>
<evidence type="ECO:0000256" key="2">
    <source>
        <dbReference type="ARBA" id="ARBA00023015"/>
    </source>
</evidence>
<dbReference type="InterPro" id="IPR036388">
    <property type="entry name" value="WH-like_DNA-bd_sf"/>
</dbReference>
<dbReference type="PANTHER" id="PTHR30126:SF100">
    <property type="entry name" value="LYSR-FAMILY TRANSCRIPTIONAL REGULATOR"/>
    <property type="match status" value="1"/>
</dbReference>
<evidence type="ECO:0000313" key="7">
    <source>
        <dbReference type="Proteomes" id="UP000007842"/>
    </source>
</evidence>
<geneLocation type="plasmid" evidence="6 7">
    <name>pSCATT</name>
</geneLocation>
<reference evidence="7" key="1">
    <citation type="submission" date="2011-12" db="EMBL/GenBank/DDBJ databases">
        <title>Complete genome sequence of Streptomyces cattleya strain DSM 46488.</title>
        <authorList>
            <person name="Ou H.-Y."/>
            <person name="Li P."/>
            <person name="Zhao C."/>
            <person name="O'Hagan D."/>
            <person name="Deng Z."/>
        </authorList>
    </citation>
    <scope>NUCLEOTIDE SEQUENCE [LARGE SCALE GENOMIC DNA]</scope>
    <source>
        <strain evidence="7">ATCC 35852 / DSM 46488 / JCM 4925 / NBRC 14057 / NRRL 8057</strain>
        <plasmid evidence="7">Plasmid pSCATT</plasmid>
    </source>
</reference>
<dbReference type="InterPro" id="IPR000847">
    <property type="entry name" value="LysR_HTH_N"/>
</dbReference>
<dbReference type="GO" id="GO:0003700">
    <property type="term" value="F:DNA-binding transcription factor activity"/>
    <property type="evidence" value="ECO:0007669"/>
    <property type="project" value="InterPro"/>
</dbReference>
<dbReference type="Gene3D" id="3.40.190.290">
    <property type="match status" value="1"/>
</dbReference>
<dbReference type="CDD" id="cd05466">
    <property type="entry name" value="PBP2_LTTR_substrate"/>
    <property type="match status" value="1"/>
</dbReference>
<name>G8XFH0_STREN</name>
<evidence type="ECO:0000256" key="4">
    <source>
        <dbReference type="ARBA" id="ARBA00023163"/>
    </source>
</evidence>
<proteinExistence type="inferred from homology"/>
<dbReference type="PROSITE" id="PS50931">
    <property type="entry name" value="HTH_LYSR"/>
    <property type="match status" value="1"/>
</dbReference>
<gene>
    <name evidence="6" type="ordered locus">SCATT_p03460</name>
</gene>
<dbReference type="AlphaFoldDB" id="G8XFH0"/>
<dbReference type="PRINTS" id="PR00039">
    <property type="entry name" value="HTHLYSR"/>
</dbReference>
<dbReference type="Proteomes" id="UP000007842">
    <property type="component" value="Plasmid pSCATT"/>
</dbReference>
<keyword evidence="7" id="KW-1185">Reference proteome</keyword>
<dbReference type="Gene3D" id="1.10.10.10">
    <property type="entry name" value="Winged helix-like DNA-binding domain superfamily/Winged helix DNA-binding domain"/>
    <property type="match status" value="1"/>
</dbReference>
<keyword evidence="3" id="KW-0238">DNA-binding</keyword>
<keyword evidence="6" id="KW-0614">Plasmid</keyword>
<feature type="domain" description="HTH lysR-type" evidence="5">
    <location>
        <begin position="1"/>
        <end position="52"/>
    </location>
</feature>
<dbReference type="GO" id="GO:0000976">
    <property type="term" value="F:transcription cis-regulatory region binding"/>
    <property type="evidence" value="ECO:0007669"/>
    <property type="project" value="TreeGrafter"/>
</dbReference>
<evidence type="ECO:0000313" key="6">
    <source>
        <dbReference type="EMBL" id="AEW98539.1"/>
    </source>
</evidence>
<dbReference type="SUPFAM" id="SSF53850">
    <property type="entry name" value="Periplasmic binding protein-like II"/>
    <property type="match status" value="1"/>
</dbReference>
<sequence>MTFRKVAAVLSFTRAAAELNYAQSSVTSQIRNLEASLQAELFDRLGGRIQLTEAGRRLVGYADQILALVEEARAQVPGGGEPAGTLAIGTMESITSYRLPPLLEMFHHRYPRVQLSLRPSLCAETCQRLRQGTYDVGFMMEAETEHEGVETEVLVREPLVLVAAPHHPMAGPAAGPVTLEALRSATVLAAEPGCAYRDLFERELSAGTAEPFSFLEFGTIEGIKRGAIAGLGVSLLPQITVAEEIAAGELAVLPWEPPFEVFTQLAWRQGKRLSRELRMFIDETVRLVREEVPARSA</sequence>
<keyword evidence="2" id="KW-0805">Transcription regulation</keyword>
<dbReference type="KEGG" id="scy:SCATT_p03460"/>
<dbReference type="PANTHER" id="PTHR30126">
    <property type="entry name" value="HTH-TYPE TRANSCRIPTIONAL REGULATOR"/>
    <property type="match status" value="1"/>
</dbReference>
<accession>G8XFH0</accession>
<dbReference type="InterPro" id="IPR036390">
    <property type="entry name" value="WH_DNA-bd_sf"/>
</dbReference>
<dbReference type="EMBL" id="CP003229">
    <property type="protein sequence ID" value="AEW98539.1"/>
    <property type="molecule type" value="Genomic_DNA"/>
</dbReference>
<comment type="similarity">
    <text evidence="1">Belongs to the LysR transcriptional regulatory family.</text>
</comment>
<dbReference type="InterPro" id="IPR005119">
    <property type="entry name" value="LysR_subst-bd"/>
</dbReference>
<keyword evidence="4" id="KW-0804">Transcription</keyword>
<evidence type="ECO:0000259" key="5">
    <source>
        <dbReference type="PROSITE" id="PS50931"/>
    </source>
</evidence>
<dbReference type="SUPFAM" id="SSF46785">
    <property type="entry name" value="Winged helix' DNA-binding domain"/>
    <property type="match status" value="1"/>
</dbReference>